<keyword evidence="5" id="KW-0547">Nucleotide-binding</keyword>
<evidence type="ECO:0000313" key="12">
    <source>
        <dbReference type="Proteomes" id="UP000886740"/>
    </source>
</evidence>
<keyword evidence="7" id="KW-0067">ATP-binding</keyword>
<dbReference type="Pfam" id="PF02518">
    <property type="entry name" value="HATPase_c"/>
    <property type="match status" value="1"/>
</dbReference>
<keyword evidence="4" id="KW-0808">Transferase</keyword>
<dbReference type="PANTHER" id="PTHR43065">
    <property type="entry name" value="SENSOR HISTIDINE KINASE"/>
    <property type="match status" value="1"/>
</dbReference>
<keyword evidence="6" id="KW-0418">Kinase</keyword>
<protein>
    <recommendedName>
        <fullName evidence="2">histidine kinase</fullName>
        <ecNumber evidence="2">2.7.13.3</ecNumber>
    </recommendedName>
</protein>
<reference evidence="11" key="1">
    <citation type="journal article" date="2021" name="PeerJ">
        <title>Extensive microbial diversity within the chicken gut microbiome revealed by metagenomics and culture.</title>
        <authorList>
            <person name="Gilroy R."/>
            <person name="Ravi A."/>
            <person name="Getino M."/>
            <person name="Pursley I."/>
            <person name="Horton D.L."/>
            <person name="Alikhan N.F."/>
            <person name="Baker D."/>
            <person name="Gharbi K."/>
            <person name="Hall N."/>
            <person name="Watson M."/>
            <person name="Adriaenssens E.M."/>
            <person name="Foster-Nyarko E."/>
            <person name="Jarju S."/>
            <person name="Secka A."/>
            <person name="Antonio M."/>
            <person name="Oren A."/>
            <person name="Chaudhuri R.R."/>
            <person name="La Ragione R."/>
            <person name="Hildebrand F."/>
            <person name="Pallen M.J."/>
        </authorList>
    </citation>
    <scope>NUCLEOTIDE SEQUENCE</scope>
    <source>
        <strain evidence="11">ChiGjej6B6-14162</strain>
    </source>
</reference>
<sequence length="386" mass="44370">MVDDLNHEIKRLKTRIRLIEQLSTTGLVLIGVIILTKSYSYISVVVIILLLLQLVKALSQRQLKVKTYLVKEVEQRTEEIRSEKDAIQEESMKLANALRDLGEAQDELVRRERMATIGQLTKGLVDRILNPLNYINNFSNLTAGLAKDLRENLESQKERMDQETYEDSLELLEMMDKNLSKISEHGYNTVRIVKAMEELLKDHRSNLALTNVNDLCRVTLKKINKRYGAVIQEKGIRIDFEPLTLSLMLPMDVEQMLKVMSNIMVNSIYALQRKLETTSFDPLIKLTLRLETDELEIRVWDNGTGIDERLRDKIFAPFFTTKTTSEAAGIGLYLCREIIQNHRGTISVNSEKGMFTEMLIRIPIYLSDSGKRKQEEESVKGDAYGK</sequence>
<dbReference type="InterPro" id="IPR036890">
    <property type="entry name" value="HATPase_C_sf"/>
</dbReference>
<evidence type="ECO:0000256" key="4">
    <source>
        <dbReference type="ARBA" id="ARBA00022679"/>
    </source>
</evidence>
<dbReference type="SMART" id="SM00387">
    <property type="entry name" value="HATPase_c"/>
    <property type="match status" value="1"/>
</dbReference>
<comment type="caution">
    <text evidence="11">The sequence shown here is derived from an EMBL/GenBank/DDBJ whole genome shotgun (WGS) entry which is preliminary data.</text>
</comment>
<evidence type="ECO:0000256" key="6">
    <source>
        <dbReference type="ARBA" id="ARBA00022777"/>
    </source>
</evidence>
<dbReference type="SUPFAM" id="SSF55874">
    <property type="entry name" value="ATPase domain of HSP90 chaperone/DNA topoisomerase II/histidine kinase"/>
    <property type="match status" value="1"/>
</dbReference>
<evidence type="ECO:0000256" key="9">
    <source>
        <dbReference type="SAM" id="Coils"/>
    </source>
</evidence>
<dbReference type="InterPro" id="IPR003594">
    <property type="entry name" value="HATPase_dom"/>
</dbReference>
<dbReference type="InterPro" id="IPR004358">
    <property type="entry name" value="Sig_transdc_His_kin-like_C"/>
</dbReference>
<dbReference type="PROSITE" id="PS50109">
    <property type="entry name" value="HIS_KIN"/>
    <property type="match status" value="1"/>
</dbReference>
<evidence type="ECO:0000313" key="11">
    <source>
        <dbReference type="EMBL" id="HIX75539.1"/>
    </source>
</evidence>
<dbReference type="InterPro" id="IPR005467">
    <property type="entry name" value="His_kinase_dom"/>
</dbReference>
<dbReference type="Proteomes" id="UP000886740">
    <property type="component" value="Unassembled WGS sequence"/>
</dbReference>
<feature type="coiled-coil region" evidence="9">
    <location>
        <begin position="70"/>
        <end position="114"/>
    </location>
</feature>
<dbReference type="EMBL" id="DXEL01000075">
    <property type="protein sequence ID" value="HIX75539.1"/>
    <property type="molecule type" value="Genomic_DNA"/>
</dbReference>
<evidence type="ECO:0000256" key="1">
    <source>
        <dbReference type="ARBA" id="ARBA00000085"/>
    </source>
</evidence>
<evidence type="ECO:0000259" key="10">
    <source>
        <dbReference type="PROSITE" id="PS50109"/>
    </source>
</evidence>
<evidence type="ECO:0000256" key="2">
    <source>
        <dbReference type="ARBA" id="ARBA00012438"/>
    </source>
</evidence>
<dbReference type="PANTHER" id="PTHR43065:SF10">
    <property type="entry name" value="PEROXIDE STRESS-ACTIVATED HISTIDINE KINASE MAK3"/>
    <property type="match status" value="1"/>
</dbReference>
<keyword evidence="9" id="KW-0175">Coiled coil</keyword>
<dbReference type="Gene3D" id="1.10.287.130">
    <property type="match status" value="1"/>
</dbReference>
<accession>A0A9D2BHL2</accession>
<evidence type="ECO:0000256" key="8">
    <source>
        <dbReference type="ARBA" id="ARBA00023012"/>
    </source>
</evidence>
<dbReference type="AlphaFoldDB" id="A0A9D2BHL2"/>
<gene>
    <name evidence="11" type="ORF">H9977_10980</name>
</gene>
<name>A0A9D2BHL2_9BACT</name>
<comment type="catalytic activity">
    <reaction evidence="1">
        <text>ATP + protein L-histidine = ADP + protein N-phospho-L-histidine.</text>
        <dbReference type="EC" id="2.7.13.3"/>
    </reaction>
</comment>
<dbReference type="GO" id="GO:0004673">
    <property type="term" value="F:protein histidine kinase activity"/>
    <property type="evidence" value="ECO:0007669"/>
    <property type="project" value="UniProtKB-EC"/>
</dbReference>
<dbReference type="Gene3D" id="3.30.565.10">
    <property type="entry name" value="Histidine kinase-like ATPase, C-terminal domain"/>
    <property type="match status" value="1"/>
</dbReference>
<organism evidence="11 12">
    <name type="scientific">Candidatus Parabacteroides intestinipullorum</name>
    <dbReference type="NCBI Taxonomy" id="2838723"/>
    <lineage>
        <taxon>Bacteria</taxon>
        <taxon>Pseudomonadati</taxon>
        <taxon>Bacteroidota</taxon>
        <taxon>Bacteroidia</taxon>
        <taxon>Bacteroidales</taxon>
        <taxon>Tannerellaceae</taxon>
        <taxon>Parabacteroides</taxon>
    </lineage>
</organism>
<dbReference type="GO" id="GO:0005524">
    <property type="term" value="F:ATP binding"/>
    <property type="evidence" value="ECO:0007669"/>
    <property type="project" value="UniProtKB-KW"/>
</dbReference>
<evidence type="ECO:0000256" key="5">
    <source>
        <dbReference type="ARBA" id="ARBA00022741"/>
    </source>
</evidence>
<reference evidence="11" key="2">
    <citation type="submission" date="2021-04" db="EMBL/GenBank/DDBJ databases">
        <authorList>
            <person name="Gilroy R."/>
        </authorList>
    </citation>
    <scope>NUCLEOTIDE SEQUENCE</scope>
    <source>
        <strain evidence="11">ChiGjej6B6-14162</strain>
    </source>
</reference>
<evidence type="ECO:0000256" key="7">
    <source>
        <dbReference type="ARBA" id="ARBA00022840"/>
    </source>
</evidence>
<dbReference type="EC" id="2.7.13.3" evidence="2"/>
<keyword evidence="3" id="KW-0597">Phosphoprotein</keyword>
<dbReference type="GO" id="GO:0000160">
    <property type="term" value="P:phosphorelay signal transduction system"/>
    <property type="evidence" value="ECO:0007669"/>
    <property type="project" value="UniProtKB-KW"/>
</dbReference>
<proteinExistence type="predicted"/>
<evidence type="ECO:0000256" key="3">
    <source>
        <dbReference type="ARBA" id="ARBA00022553"/>
    </source>
</evidence>
<keyword evidence="8" id="KW-0902">Two-component regulatory system</keyword>
<dbReference type="PRINTS" id="PR00344">
    <property type="entry name" value="BCTRLSENSOR"/>
</dbReference>
<feature type="domain" description="Histidine kinase" evidence="10">
    <location>
        <begin position="123"/>
        <end position="366"/>
    </location>
</feature>